<evidence type="ECO:0000313" key="1">
    <source>
        <dbReference type="EMBL" id="UYQ91283.1"/>
    </source>
</evidence>
<gene>
    <name evidence="1" type="ORF">MKQ68_14415</name>
</gene>
<organism evidence="1 2">
    <name type="scientific">Chitinophaga horti</name>
    <dbReference type="NCBI Taxonomy" id="2920382"/>
    <lineage>
        <taxon>Bacteria</taxon>
        <taxon>Pseudomonadati</taxon>
        <taxon>Bacteroidota</taxon>
        <taxon>Chitinophagia</taxon>
        <taxon>Chitinophagales</taxon>
        <taxon>Chitinophagaceae</taxon>
        <taxon>Chitinophaga</taxon>
    </lineage>
</organism>
<accession>A0ABY6IV84</accession>
<dbReference type="PROSITE" id="PS51257">
    <property type="entry name" value="PROKAR_LIPOPROTEIN"/>
    <property type="match status" value="1"/>
</dbReference>
<dbReference type="RefSeq" id="WP_264279739.1">
    <property type="nucleotide sequence ID" value="NZ_CP107006.1"/>
</dbReference>
<evidence type="ECO:0000313" key="2">
    <source>
        <dbReference type="Proteomes" id="UP001162741"/>
    </source>
</evidence>
<name>A0ABY6IV84_9BACT</name>
<reference evidence="1" key="1">
    <citation type="submission" date="2022-10" db="EMBL/GenBank/DDBJ databases">
        <title>Chitinophaga sp. nov., isolated from soil.</title>
        <authorList>
            <person name="Jeon C.O."/>
        </authorList>
    </citation>
    <scope>NUCLEOTIDE SEQUENCE</scope>
    <source>
        <strain evidence="1">R8</strain>
    </source>
</reference>
<evidence type="ECO:0008006" key="3">
    <source>
        <dbReference type="Google" id="ProtNLM"/>
    </source>
</evidence>
<keyword evidence="2" id="KW-1185">Reference proteome</keyword>
<dbReference type="Proteomes" id="UP001162741">
    <property type="component" value="Chromosome"/>
</dbReference>
<dbReference type="EMBL" id="CP107006">
    <property type="protein sequence ID" value="UYQ91283.1"/>
    <property type="molecule type" value="Genomic_DNA"/>
</dbReference>
<protein>
    <recommendedName>
        <fullName evidence="3">Lipocalin-like domain-containing protein</fullName>
    </recommendedName>
</protein>
<proteinExistence type="predicted"/>
<sequence length="126" mass="13623">MKLTCLSAIIACTLLFSCKKDDAPSPLAGSWSGKLSKGTEAPPVGSFYMKLGSDHSLKRLESDGDIAATGTWKVTGDQFTAQYKYLDDPTIVVFLTGTYDSKTNAITGSWENSYEVKGLWNAQKGK</sequence>